<evidence type="ECO:0000259" key="3">
    <source>
        <dbReference type="PROSITE" id="PS50002"/>
    </source>
</evidence>
<protein>
    <recommendedName>
        <fullName evidence="3">SH3 domain-containing protein</fullName>
    </recommendedName>
</protein>
<evidence type="ECO:0000313" key="5">
    <source>
        <dbReference type="Proteomes" id="UP000646827"/>
    </source>
</evidence>
<dbReference type="PROSITE" id="PS50002">
    <property type="entry name" value="SH3"/>
    <property type="match status" value="1"/>
</dbReference>
<dbReference type="SMART" id="SM00326">
    <property type="entry name" value="SH3"/>
    <property type="match status" value="1"/>
</dbReference>
<dbReference type="PRINTS" id="PR00452">
    <property type="entry name" value="SH3DOMAIN"/>
</dbReference>
<dbReference type="EMBL" id="JAEPRB010000150">
    <property type="protein sequence ID" value="KAG2220168.1"/>
    <property type="molecule type" value="Genomic_DNA"/>
</dbReference>
<dbReference type="SUPFAM" id="SSF50044">
    <property type="entry name" value="SH3-domain"/>
    <property type="match status" value="1"/>
</dbReference>
<evidence type="ECO:0000256" key="2">
    <source>
        <dbReference type="PROSITE-ProRule" id="PRU00192"/>
    </source>
</evidence>
<sequence length="83" mass="9312">MSSNDVICRVCALYPYVSTDASSLSFEQGAVIEVLAQLDSGWWDGWCNGKRGWFPSNYVQVIPEDTNNHHHSNNVLNDSSHLK</sequence>
<evidence type="ECO:0000256" key="1">
    <source>
        <dbReference type="ARBA" id="ARBA00022443"/>
    </source>
</evidence>
<dbReference type="Proteomes" id="UP000646827">
    <property type="component" value="Unassembled WGS sequence"/>
</dbReference>
<comment type="caution">
    <text evidence="4">The sequence shown here is derived from an EMBL/GenBank/DDBJ whole genome shotgun (WGS) entry which is preliminary data.</text>
</comment>
<keyword evidence="5" id="KW-1185">Reference proteome</keyword>
<dbReference type="FunFam" id="2.30.30.40:FF:000072">
    <property type="entry name" value="Unconventional Myosin IB"/>
    <property type="match status" value="1"/>
</dbReference>
<dbReference type="PANTHER" id="PTHR46026">
    <property type="entry name" value="RHO-TYPE GUANINE NUCLEOTIDE EXCHANGE FACTOR, ISOFORM F"/>
    <property type="match status" value="1"/>
</dbReference>
<keyword evidence="1 2" id="KW-0728">SH3 domain</keyword>
<dbReference type="AlphaFoldDB" id="A0A8H7S2C6"/>
<dbReference type="InterPro" id="IPR036028">
    <property type="entry name" value="SH3-like_dom_sf"/>
</dbReference>
<dbReference type="Pfam" id="PF00018">
    <property type="entry name" value="SH3_1"/>
    <property type="match status" value="1"/>
</dbReference>
<organism evidence="4 5">
    <name type="scientific">Circinella minor</name>
    <dbReference type="NCBI Taxonomy" id="1195481"/>
    <lineage>
        <taxon>Eukaryota</taxon>
        <taxon>Fungi</taxon>
        <taxon>Fungi incertae sedis</taxon>
        <taxon>Mucoromycota</taxon>
        <taxon>Mucoromycotina</taxon>
        <taxon>Mucoromycetes</taxon>
        <taxon>Mucorales</taxon>
        <taxon>Lichtheimiaceae</taxon>
        <taxon>Circinella</taxon>
    </lineage>
</organism>
<evidence type="ECO:0000313" key="4">
    <source>
        <dbReference type="EMBL" id="KAG2220168.1"/>
    </source>
</evidence>
<feature type="domain" description="SH3" evidence="3">
    <location>
        <begin position="5"/>
        <end position="64"/>
    </location>
</feature>
<gene>
    <name evidence="4" type="ORF">INT45_013866</name>
</gene>
<reference evidence="4 5" key="1">
    <citation type="submission" date="2020-12" db="EMBL/GenBank/DDBJ databases">
        <title>Metabolic potential, ecology and presence of endohyphal bacteria is reflected in genomic diversity of Mucoromycotina.</title>
        <authorList>
            <person name="Muszewska A."/>
            <person name="Okrasinska A."/>
            <person name="Steczkiewicz K."/>
            <person name="Drgas O."/>
            <person name="Orlowska M."/>
            <person name="Perlinska-Lenart U."/>
            <person name="Aleksandrzak-Piekarczyk T."/>
            <person name="Szatraj K."/>
            <person name="Zielenkiewicz U."/>
            <person name="Pilsyk S."/>
            <person name="Malc E."/>
            <person name="Mieczkowski P."/>
            <person name="Kruszewska J.S."/>
            <person name="Biernat P."/>
            <person name="Pawlowska J."/>
        </authorList>
    </citation>
    <scope>NUCLEOTIDE SEQUENCE [LARGE SCALE GENOMIC DNA]</scope>
    <source>
        <strain evidence="4 5">CBS 142.35</strain>
    </source>
</reference>
<proteinExistence type="predicted"/>
<name>A0A8H7S2C6_9FUNG</name>
<dbReference type="PANTHER" id="PTHR46026:SF1">
    <property type="entry name" value="RHO-TYPE GUANINE NUCLEOTIDE EXCHANGE FACTOR, ISOFORM F"/>
    <property type="match status" value="1"/>
</dbReference>
<accession>A0A8H7S2C6</accession>
<dbReference type="InterPro" id="IPR001452">
    <property type="entry name" value="SH3_domain"/>
</dbReference>
<dbReference type="PRINTS" id="PR00499">
    <property type="entry name" value="P67PHOX"/>
</dbReference>
<dbReference type="OrthoDB" id="10255964at2759"/>
<dbReference type="Gene3D" id="2.30.30.40">
    <property type="entry name" value="SH3 Domains"/>
    <property type="match status" value="1"/>
</dbReference>
<feature type="non-terminal residue" evidence="4">
    <location>
        <position position="1"/>
    </location>
</feature>